<gene>
    <name evidence="8" type="ORF">WICPIJ_001735</name>
</gene>
<dbReference type="GO" id="GO:0005654">
    <property type="term" value="C:nucleoplasm"/>
    <property type="evidence" value="ECO:0007669"/>
    <property type="project" value="TreeGrafter"/>
</dbReference>
<comment type="subcellular location">
    <subcellularLocation>
        <location evidence="1">Nucleus</location>
    </subcellularLocation>
</comment>
<dbReference type="InterPro" id="IPR036570">
    <property type="entry name" value="HORMA_dom_sf"/>
</dbReference>
<evidence type="ECO:0000259" key="7">
    <source>
        <dbReference type="PROSITE" id="PS50815"/>
    </source>
</evidence>
<dbReference type="OrthoDB" id="1806at2759"/>
<reference evidence="8" key="2">
    <citation type="submission" date="2021-01" db="EMBL/GenBank/DDBJ databases">
        <authorList>
            <person name="Schikora-Tamarit M.A."/>
        </authorList>
    </citation>
    <scope>NUCLEOTIDE SEQUENCE</scope>
    <source>
        <strain evidence="8">CBS2887</strain>
    </source>
</reference>
<dbReference type="SUPFAM" id="SSF56019">
    <property type="entry name" value="The spindle assembly checkpoint protein mad2"/>
    <property type="match status" value="1"/>
</dbReference>
<dbReference type="PROSITE" id="PS50815">
    <property type="entry name" value="HORMA"/>
    <property type="match status" value="1"/>
</dbReference>
<protein>
    <recommendedName>
        <fullName evidence="7">HORMA domain-containing protein</fullName>
    </recommendedName>
</protein>
<evidence type="ECO:0000256" key="6">
    <source>
        <dbReference type="ARBA" id="ARBA00023306"/>
    </source>
</evidence>
<evidence type="ECO:0000313" key="8">
    <source>
        <dbReference type="EMBL" id="KAH3687273.1"/>
    </source>
</evidence>
<sequence>MSSTESAPLRSSFTIRGSTTLITEFFDFSVNNILYQRGIYPMDDFKTVKKYGMNLLVTHDEDIKSYIRKFMKQVHVWLKAGKVSRFVLVIVNKNTGDVVEKWQFNINVNEEDQDASSLNQQHEISPEQIQSQIQAIIRQITSCVTFLPNLEVNEYTFNILVFTDVTTALPQNNEWVDSSDYKLNIEGEECVQLKSLKTNLHTVDTLVSYKTAN</sequence>
<dbReference type="Pfam" id="PF02301">
    <property type="entry name" value="HORMA"/>
    <property type="match status" value="1"/>
</dbReference>
<dbReference type="PANTHER" id="PTHR11842">
    <property type="entry name" value="MITOTIC SPINDLE ASSEMBLY CHECKPOINT PROTEIN MAD2"/>
    <property type="match status" value="1"/>
</dbReference>
<evidence type="ECO:0000256" key="3">
    <source>
        <dbReference type="ARBA" id="ARBA00022618"/>
    </source>
</evidence>
<keyword evidence="4" id="KW-0498">Mitosis</keyword>
<keyword evidence="9" id="KW-1185">Reference proteome</keyword>
<reference evidence="8" key="1">
    <citation type="journal article" date="2021" name="Open Biol.">
        <title>Shared evolutionary footprints suggest mitochondrial oxidative damage underlies multiple complex I losses in fungi.</title>
        <authorList>
            <person name="Schikora-Tamarit M.A."/>
            <person name="Marcet-Houben M."/>
            <person name="Nosek J."/>
            <person name="Gabaldon T."/>
        </authorList>
    </citation>
    <scope>NUCLEOTIDE SEQUENCE</scope>
    <source>
        <strain evidence="8">CBS2887</strain>
    </source>
</reference>
<comment type="similarity">
    <text evidence="2">Belongs to the MAD2 family.</text>
</comment>
<dbReference type="AlphaFoldDB" id="A0A9P8TPL1"/>
<dbReference type="InterPro" id="IPR045091">
    <property type="entry name" value="Mad2-like"/>
</dbReference>
<evidence type="ECO:0000256" key="2">
    <source>
        <dbReference type="ARBA" id="ARBA00010348"/>
    </source>
</evidence>
<evidence type="ECO:0000256" key="1">
    <source>
        <dbReference type="ARBA" id="ARBA00004123"/>
    </source>
</evidence>
<dbReference type="GO" id="GO:0051301">
    <property type="term" value="P:cell division"/>
    <property type="evidence" value="ECO:0007669"/>
    <property type="project" value="UniProtKB-KW"/>
</dbReference>
<organism evidence="8 9">
    <name type="scientific">Wickerhamomyces pijperi</name>
    <name type="common">Yeast</name>
    <name type="synonym">Pichia pijperi</name>
    <dbReference type="NCBI Taxonomy" id="599730"/>
    <lineage>
        <taxon>Eukaryota</taxon>
        <taxon>Fungi</taxon>
        <taxon>Dikarya</taxon>
        <taxon>Ascomycota</taxon>
        <taxon>Saccharomycotina</taxon>
        <taxon>Saccharomycetes</taxon>
        <taxon>Phaffomycetales</taxon>
        <taxon>Wickerhamomycetaceae</taxon>
        <taxon>Wickerhamomyces</taxon>
    </lineage>
</organism>
<dbReference type="InterPro" id="IPR003511">
    <property type="entry name" value="HORMA_dom"/>
</dbReference>
<evidence type="ECO:0000256" key="4">
    <source>
        <dbReference type="ARBA" id="ARBA00022776"/>
    </source>
</evidence>
<keyword evidence="3" id="KW-0132">Cell division</keyword>
<feature type="domain" description="HORMA" evidence="7">
    <location>
        <begin position="16"/>
        <end position="207"/>
    </location>
</feature>
<comment type="caution">
    <text evidence="8">The sequence shown here is derived from an EMBL/GenBank/DDBJ whole genome shotgun (WGS) entry which is preliminary data.</text>
</comment>
<proteinExistence type="inferred from homology"/>
<dbReference type="Gene3D" id="3.30.900.10">
    <property type="entry name" value="HORMA domain"/>
    <property type="match status" value="1"/>
</dbReference>
<evidence type="ECO:0000313" key="9">
    <source>
        <dbReference type="Proteomes" id="UP000774326"/>
    </source>
</evidence>
<dbReference type="Proteomes" id="UP000774326">
    <property type="component" value="Unassembled WGS sequence"/>
</dbReference>
<evidence type="ECO:0000256" key="5">
    <source>
        <dbReference type="ARBA" id="ARBA00023242"/>
    </source>
</evidence>
<dbReference type="PANTHER" id="PTHR11842:SF11">
    <property type="entry name" value="MITOTIC SPINDLE ASSEMBLY CHECKPOINT PROTEIN MAD2A"/>
    <property type="match status" value="1"/>
</dbReference>
<dbReference type="GO" id="GO:0000776">
    <property type="term" value="C:kinetochore"/>
    <property type="evidence" value="ECO:0007669"/>
    <property type="project" value="TreeGrafter"/>
</dbReference>
<keyword evidence="6" id="KW-0131">Cell cycle</keyword>
<dbReference type="GO" id="GO:0005737">
    <property type="term" value="C:cytoplasm"/>
    <property type="evidence" value="ECO:0007669"/>
    <property type="project" value="TreeGrafter"/>
</dbReference>
<keyword evidence="5" id="KW-0539">Nucleus</keyword>
<name>A0A9P8TPL1_WICPI</name>
<dbReference type="GO" id="GO:0007094">
    <property type="term" value="P:mitotic spindle assembly checkpoint signaling"/>
    <property type="evidence" value="ECO:0007669"/>
    <property type="project" value="TreeGrafter"/>
</dbReference>
<dbReference type="EMBL" id="JAEUBG010000873">
    <property type="protein sequence ID" value="KAH3687273.1"/>
    <property type="molecule type" value="Genomic_DNA"/>
</dbReference>
<accession>A0A9P8TPL1</accession>